<dbReference type="InterPro" id="IPR039994">
    <property type="entry name" value="NO66-like"/>
</dbReference>
<dbReference type="PANTHER" id="PTHR13096:SF8">
    <property type="entry name" value="RIBOSOMAL OXYGENASE 1"/>
    <property type="match status" value="1"/>
</dbReference>
<comment type="cofactor">
    <cofactor evidence="1">
        <name>Fe(2+)</name>
        <dbReference type="ChEBI" id="CHEBI:29033"/>
    </cofactor>
</comment>
<keyword evidence="6" id="KW-1185">Reference proteome</keyword>
<dbReference type="SUPFAM" id="SSF46785">
    <property type="entry name" value="Winged helix' DNA-binding domain"/>
    <property type="match status" value="1"/>
</dbReference>
<dbReference type="InterPro" id="IPR036388">
    <property type="entry name" value="WH-like_DNA-bd_sf"/>
</dbReference>
<protein>
    <submittedName>
        <fullName evidence="5">Cupin domain-containing protein</fullName>
    </submittedName>
</protein>
<dbReference type="PROSITE" id="PS51184">
    <property type="entry name" value="JMJC"/>
    <property type="match status" value="1"/>
</dbReference>
<dbReference type="Pfam" id="PF08007">
    <property type="entry name" value="JmjC_2"/>
    <property type="match status" value="1"/>
</dbReference>
<evidence type="ECO:0000313" key="5">
    <source>
        <dbReference type="EMBL" id="MCX4238880.1"/>
    </source>
</evidence>
<dbReference type="Gene3D" id="2.60.120.650">
    <property type="entry name" value="Cupin"/>
    <property type="match status" value="1"/>
</dbReference>
<dbReference type="Proteomes" id="UP001165590">
    <property type="component" value="Unassembled WGS sequence"/>
</dbReference>
<proteinExistence type="predicted"/>
<dbReference type="SUPFAM" id="SSF51197">
    <property type="entry name" value="Clavaminate synthase-like"/>
    <property type="match status" value="1"/>
</dbReference>
<comment type="caution">
    <text evidence="5">The sequence shown here is derived from an EMBL/GenBank/DDBJ whole genome shotgun (WGS) entry which is preliminary data.</text>
</comment>
<evidence type="ECO:0000256" key="1">
    <source>
        <dbReference type="ARBA" id="ARBA00001954"/>
    </source>
</evidence>
<dbReference type="InterPro" id="IPR036390">
    <property type="entry name" value="WH_DNA-bd_sf"/>
</dbReference>
<keyword evidence="2" id="KW-0479">Metal-binding</keyword>
<dbReference type="RefSeq" id="WP_267031135.1">
    <property type="nucleotide sequence ID" value="NZ_JAIFZO010000002.1"/>
</dbReference>
<accession>A0ABT3VG73</accession>
<dbReference type="PANTHER" id="PTHR13096">
    <property type="entry name" value="MINA53 MYC INDUCED NUCLEAR ANTIGEN"/>
    <property type="match status" value="1"/>
</dbReference>
<evidence type="ECO:0000256" key="3">
    <source>
        <dbReference type="ARBA" id="ARBA00023004"/>
    </source>
</evidence>
<gene>
    <name evidence="5" type="ORF">K3769_40135</name>
</gene>
<name>A0ABT3VG73_9ACTN</name>
<feature type="domain" description="JmjC" evidence="4">
    <location>
        <begin position="99"/>
        <end position="241"/>
    </location>
</feature>
<evidence type="ECO:0000256" key="2">
    <source>
        <dbReference type="ARBA" id="ARBA00022723"/>
    </source>
</evidence>
<dbReference type="Gene3D" id="1.10.10.10">
    <property type="entry name" value="Winged helix-like DNA-binding domain superfamily/Winged helix DNA-binding domain"/>
    <property type="match status" value="1"/>
</dbReference>
<keyword evidence="3" id="KW-0408">Iron</keyword>
<reference evidence="5" key="1">
    <citation type="journal article" date="2022" name="bioRxiv">
        <title>Discovery and biosynthetic assessment of Streptomyces ortus sp nov. isolated from a deep-sea sponge.</title>
        <authorList>
            <person name="Williams S.E."/>
        </authorList>
    </citation>
    <scope>NUCLEOTIDE SEQUENCE</scope>
    <source>
        <strain evidence="5">A15ISP2-DRY2</strain>
    </source>
</reference>
<organism evidence="5 6">
    <name type="scientific">Streptomyces ortus</name>
    <dbReference type="NCBI Taxonomy" id="2867268"/>
    <lineage>
        <taxon>Bacteria</taxon>
        <taxon>Bacillati</taxon>
        <taxon>Actinomycetota</taxon>
        <taxon>Actinomycetes</taxon>
        <taxon>Kitasatosporales</taxon>
        <taxon>Streptomycetaceae</taxon>
        <taxon>Streptomyces</taxon>
    </lineage>
</organism>
<dbReference type="InterPro" id="IPR003347">
    <property type="entry name" value="JmjC_dom"/>
</dbReference>
<sequence length="403" mass="44685">MSRPASELGRALLAEFGPDFVAKQLSNEVVFKRLAPELVQEHFSWHDLNEILARGRTEPAELKLSAESRLLPEHEYMVTRGGHQVVDLTRVFSLMRAGASVIIDSLDRIHPAVRAATDDLMRMVGEMASCNLFVTFDDSKAFNSHYDEVDTFIVQVQGTKHWQVHGPSEAHPLPQYGDNDPARCPRRVVFEKVLEPGDVIHVPRGWWHTVRGGGESSLHLSFVFTRRTGYDWLRWVAYRALHDVDVRESLARAGTPEDQQAQAERVLTAFVKEARGLTLRDFFDSERSGTGGREAAGLPWDVLSARPPAESTVELATVLSPRLDVRDERVVLTAAGQEFALPQAHRVACEVLVEERRLGVGELAERSGTSVAAASALVSALLRAGLVTVTDDGSRRTEGWRAS</sequence>
<evidence type="ECO:0000259" key="4">
    <source>
        <dbReference type="PROSITE" id="PS51184"/>
    </source>
</evidence>
<dbReference type="EMBL" id="JAIFZO010000002">
    <property type="protein sequence ID" value="MCX4238880.1"/>
    <property type="molecule type" value="Genomic_DNA"/>
</dbReference>
<evidence type="ECO:0000313" key="6">
    <source>
        <dbReference type="Proteomes" id="UP001165590"/>
    </source>
</evidence>